<name>Q2H1F8_CHAGB</name>
<dbReference type="GO" id="GO:0031410">
    <property type="term" value="C:cytoplasmic vesicle"/>
    <property type="evidence" value="ECO:0007669"/>
    <property type="project" value="TreeGrafter"/>
</dbReference>
<keyword evidence="4 8" id="KW-0812">Transmembrane</keyword>
<dbReference type="GO" id="GO:0005385">
    <property type="term" value="F:zinc ion transmembrane transporter activity"/>
    <property type="evidence" value="ECO:0007669"/>
    <property type="project" value="UniProtKB-UniRule"/>
</dbReference>
<evidence type="ECO:0000313" key="12">
    <source>
        <dbReference type="Proteomes" id="UP000001056"/>
    </source>
</evidence>
<dbReference type="InterPro" id="IPR027469">
    <property type="entry name" value="Cation_efflux_TMD_sf"/>
</dbReference>
<reference evidence="12" key="1">
    <citation type="journal article" date="2015" name="Genome Announc.">
        <title>Draft genome sequence of the cellulolytic fungus Chaetomium globosum.</title>
        <authorList>
            <person name="Cuomo C.A."/>
            <person name="Untereiner W.A."/>
            <person name="Ma L.-J."/>
            <person name="Grabherr M."/>
            <person name="Birren B.W."/>
        </authorList>
    </citation>
    <scope>NUCLEOTIDE SEQUENCE [LARGE SCALE GENOMIC DNA]</scope>
    <source>
        <strain evidence="12">ATCC 6205 / CBS 148.51 / DSM 1962 / NBRC 6347 / NRRL 1970</strain>
    </source>
</reference>
<feature type="compositionally biased region" description="Basic residues" evidence="9">
    <location>
        <begin position="209"/>
        <end position="222"/>
    </location>
</feature>
<dbReference type="OrthoDB" id="78669at2759"/>
<dbReference type="GO" id="GO:0005794">
    <property type="term" value="C:Golgi apparatus"/>
    <property type="evidence" value="ECO:0007669"/>
    <property type="project" value="TreeGrafter"/>
</dbReference>
<feature type="transmembrane region" description="Helical" evidence="8">
    <location>
        <begin position="265"/>
        <end position="282"/>
    </location>
</feature>
<keyword evidence="8" id="KW-0256">Endoplasmic reticulum</keyword>
<dbReference type="Proteomes" id="UP000001056">
    <property type="component" value="Unassembled WGS sequence"/>
</dbReference>
<evidence type="ECO:0000256" key="1">
    <source>
        <dbReference type="ARBA" id="ARBA00004141"/>
    </source>
</evidence>
<keyword evidence="7 8" id="KW-0472">Membrane</keyword>
<dbReference type="AlphaFoldDB" id="Q2H1F8"/>
<dbReference type="EMBL" id="CH408032">
    <property type="protein sequence ID" value="EAQ87769.1"/>
    <property type="molecule type" value="Genomic_DNA"/>
</dbReference>
<feature type="domain" description="Cation efflux protein transmembrane" evidence="10">
    <location>
        <begin position="219"/>
        <end position="290"/>
    </location>
</feature>
<dbReference type="GO" id="GO:0005789">
    <property type="term" value="C:endoplasmic reticulum membrane"/>
    <property type="evidence" value="ECO:0007669"/>
    <property type="project" value="UniProtKB-SubCell"/>
</dbReference>
<dbReference type="Pfam" id="PF01545">
    <property type="entry name" value="Cation_efflux"/>
    <property type="match status" value="1"/>
</dbReference>
<evidence type="ECO:0000313" key="11">
    <source>
        <dbReference type="EMBL" id="EAQ87769.1"/>
    </source>
</evidence>
<proteinExistence type="inferred from homology"/>
<dbReference type="NCBIfam" id="TIGR01297">
    <property type="entry name" value="CDF"/>
    <property type="match status" value="1"/>
</dbReference>
<organism evidence="11 12">
    <name type="scientific">Chaetomium globosum (strain ATCC 6205 / CBS 148.51 / DSM 1962 / NBRC 6347 / NRRL 1970)</name>
    <name type="common">Soil fungus</name>
    <dbReference type="NCBI Taxonomy" id="306901"/>
    <lineage>
        <taxon>Eukaryota</taxon>
        <taxon>Fungi</taxon>
        <taxon>Dikarya</taxon>
        <taxon>Ascomycota</taxon>
        <taxon>Pezizomycotina</taxon>
        <taxon>Sordariomycetes</taxon>
        <taxon>Sordariomycetidae</taxon>
        <taxon>Sordariales</taxon>
        <taxon>Chaetomiaceae</taxon>
        <taxon>Chaetomium</taxon>
    </lineage>
</organism>
<dbReference type="GO" id="GO:0006882">
    <property type="term" value="P:intracellular zinc ion homeostasis"/>
    <property type="evidence" value="ECO:0007669"/>
    <property type="project" value="InterPro"/>
</dbReference>
<sequence length="401" mass="44033">MASSYVLPASALHQHHHHGENAGSHSHSHSHSHTSSLTSLSPSRSRKDSPAHSHTRNHHHHDSNHTQFRTNSNVPVPINVPPPSGSGGHWRMESTPGGKSLLSPTDASFDAAGVYEPPTAARSRANSHSHSHSHSHHHHEHSGPRSKFTGLLLRYTPRWPLLHAVVTNKDSRRIFYFMSSGHTHGGGHDHSHNHDHDHGHDHPHDEKHGHSHGGHTHSHGHSHSHDNENMYGIYLHVLADTLGSAAVIVSTVLTHFWKWSGWDPLASFLIAVLILLSALPLVKSSARRLLLTVPPEIEYSLRDTLSGITGLRGVVGYAAPKFWIDDRNAGGEGALLGVMHVVAARGVDMDDVRDRVRNYLLQHNIDVTLQVEREGDSSCWCGVGRSPLSQAHRSTPSTSIF</sequence>
<feature type="compositionally biased region" description="Low complexity" evidence="9">
    <location>
        <begin position="33"/>
        <end position="43"/>
    </location>
</feature>
<feature type="compositionally biased region" description="Basic and acidic residues" evidence="9">
    <location>
        <begin position="186"/>
        <end position="208"/>
    </location>
</feature>
<evidence type="ECO:0000256" key="5">
    <source>
        <dbReference type="ARBA" id="ARBA00022989"/>
    </source>
</evidence>
<feature type="region of interest" description="Disordered" evidence="9">
    <location>
        <begin position="185"/>
        <end position="224"/>
    </location>
</feature>
<dbReference type="PANTHER" id="PTHR45755:SF4">
    <property type="entry name" value="ZINC TRANSPORTER 7"/>
    <property type="match status" value="1"/>
</dbReference>
<keyword evidence="6 8" id="KW-0406">Ion transport</keyword>
<evidence type="ECO:0000256" key="8">
    <source>
        <dbReference type="RuleBase" id="RU369017"/>
    </source>
</evidence>
<evidence type="ECO:0000256" key="2">
    <source>
        <dbReference type="ARBA" id="ARBA00008873"/>
    </source>
</evidence>
<evidence type="ECO:0000256" key="6">
    <source>
        <dbReference type="ARBA" id="ARBA00023065"/>
    </source>
</evidence>
<feature type="region of interest" description="Disordered" evidence="9">
    <location>
        <begin position="1"/>
        <end position="146"/>
    </location>
</feature>
<dbReference type="HOGENOM" id="CLU_013430_11_2_1"/>
<feature type="compositionally biased region" description="Basic residues" evidence="9">
    <location>
        <begin position="53"/>
        <end position="62"/>
    </location>
</feature>
<dbReference type="InterPro" id="IPR045316">
    <property type="entry name" value="Msc2-like"/>
</dbReference>
<comment type="caution">
    <text evidence="8">Lacks conserved residue(s) required for the propagation of feature annotation.</text>
</comment>
<protein>
    <recommendedName>
        <fullName evidence="8">Zinc transporter</fullName>
    </recommendedName>
</protein>
<dbReference type="Gene3D" id="1.20.1510.10">
    <property type="entry name" value="Cation efflux protein transmembrane domain"/>
    <property type="match status" value="1"/>
</dbReference>
<gene>
    <name evidence="11" type="ORF">CHGG_04388</name>
</gene>
<dbReference type="InterPro" id="IPR058533">
    <property type="entry name" value="Cation_efflux_TM"/>
</dbReference>
<feature type="compositionally biased region" description="Basic residues" evidence="9">
    <location>
        <begin position="125"/>
        <end position="140"/>
    </location>
</feature>
<dbReference type="eggNOG" id="KOG1484">
    <property type="taxonomic scope" value="Eukaryota"/>
</dbReference>
<evidence type="ECO:0000256" key="9">
    <source>
        <dbReference type="SAM" id="MobiDB-lite"/>
    </source>
</evidence>
<dbReference type="PANTHER" id="PTHR45755">
    <property type="match status" value="1"/>
</dbReference>
<dbReference type="GO" id="GO:1904257">
    <property type="term" value="P:zinc ion import into Golgi lumen"/>
    <property type="evidence" value="ECO:0007669"/>
    <property type="project" value="TreeGrafter"/>
</dbReference>
<dbReference type="InParanoid" id="Q2H1F8"/>
<comment type="function">
    <text evidence="8">Functions as a zinc transporter.</text>
</comment>
<evidence type="ECO:0000259" key="10">
    <source>
        <dbReference type="Pfam" id="PF01545"/>
    </source>
</evidence>
<dbReference type="InterPro" id="IPR002524">
    <property type="entry name" value="Cation_efflux"/>
</dbReference>
<keyword evidence="12" id="KW-1185">Reference proteome</keyword>
<comment type="similarity">
    <text evidence="2 8">Belongs to the cation diffusion facilitator (CDF) transporter (TC 2.A.4) family. SLC30A subfamily.</text>
</comment>
<dbReference type="GeneID" id="4393094"/>
<dbReference type="STRING" id="306901.Q2H1F8"/>
<evidence type="ECO:0000256" key="4">
    <source>
        <dbReference type="ARBA" id="ARBA00022692"/>
    </source>
</evidence>
<dbReference type="SUPFAM" id="SSF161111">
    <property type="entry name" value="Cation efflux protein transmembrane domain-like"/>
    <property type="match status" value="1"/>
</dbReference>
<keyword evidence="5 8" id="KW-1133">Transmembrane helix</keyword>
<dbReference type="RefSeq" id="XP_001223602.1">
    <property type="nucleotide sequence ID" value="XM_001223601.1"/>
</dbReference>
<evidence type="ECO:0000256" key="3">
    <source>
        <dbReference type="ARBA" id="ARBA00022448"/>
    </source>
</evidence>
<dbReference type="VEuPathDB" id="FungiDB:CHGG_04388"/>
<keyword evidence="3 8" id="KW-0813">Transport</keyword>
<comment type="subcellular location">
    <subcellularLocation>
        <location evidence="8">Endoplasmic reticulum membrane</location>
        <topology evidence="8">Multi-pass membrane protein</topology>
    </subcellularLocation>
    <subcellularLocation>
        <location evidence="1">Membrane</location>
        <topology evidence="1">Multi-pass membrane protein</topology>
    </subcellularLocation>
</comment>
<evidence type="ECO:0000256" key="7">
    <source>
        <dbReference type="ARBA" id="ARBA00023136"/>
    </source>
</evidence>
<accession>Q2H1F8</accession>
<feature type="transmembrane region" description="Helical" evidence="8">
    <location>
        <begin position="233"/>
        <end position="253"/>
    </location>
</feature>